<gene>
    <name evidence="6" type="ordered locus">BCAH187_D0017</name>
</gene>
<feature type="domain" description="Fibronectin type-III" evidence="5">
    <location>
        <begin position="342"/>
        <end position="429"/>
    </location>
</feature>
<evidence type="ECO:0000256" key="1">
    <source>
        <dbReference type="ARBA" id="ARBA00022737"/>
    </source>
</evidence>
<keyword evidence="3" id="KW-1133">Transmembrane helix</keyword>
<dbReference type="PANTHER" id="PTHR46708">
    <property type="entry name" value="TENASCIN"/>
    <property type="match status" value="1"/>
</dbReference>
<dbReference type="InterPro" id="IPR003961">
    <property type="entry name" value="FN3_dom"/>
</dbReference>
<evidence type="ECO:0000256" key="3">
    <source>
        <dbReference type="SAM" id="Phobius"/>
    </source>
</evidence>
<evidence type="ECO:0000256" key="2">
    <source>
        <dbReference type="SAM" id="MobiDB-lite"/>
    </source>
</evidence>
<dbReference type="InterPro" id="IPR036116">
    <property type="entry name" value="FN3_sf"/>
</dbReference>
<evidence type="ECO:0000259" key="5">
    <source>
        <dbReference type="PROSITE" id="PS50853"/>
    </source>
</evidence>
<dbReference type="InterPro" id="IPR050991">
    <property type="entry name" value="ECM_Regulatory_Proteins"/>
</dbReference>
<dbReference type="SMART" id="SM00060">
    <property type="entry name" value="FN3"/>
    <property type="match status" value="3"/>
</dbReference>
<feature type="chain" id="PRO_5002857261" evidence="4">
    <location>
        <begin position="28"/>
        <end position="481"/>
    </location>
</feature>
<evidence type="ECO:0000256" key="4">
    <source>
        <dbReference type="SAM" id="SignalP"/>
    </source>
</evidence>
<accession>B7I0P8</accession>
<feature type="domain" description="Fibronectin type-III" evidence="5">
    <location>
        <begin position="251"/>
        <end position="338"/>
    </location>
</feature>
<reference evidence="6 7" key="1">
    <citation type="submission" date="2008-10" db="EMBL/GenBank/DDBJ databases">
        <title>Genome sequence of Bacillus cereus AH187.</title>
        <authorList>
            <person name="Dodson R.J."/>
            <person name="Durkin A.S."/>
            <person name="Rosovitz M.J."/>
            <person name="Rasko D.A."/>
            <person name="Kolsto A.B."/>
            <person name="Okstad O.A."/>
            <person name="Ravel J."/>
            <person name="Sutton G."/>
        </authorList>
    </citation>
    <scope>NUCLEOTIDE SEQUENCE [LARGE SCALE GENOMIC DNA]</scope>
    <source>
        <strain evidence="6 7">AH187</strain>
        <plasmid evidence="7">Plasmid pAH187_12</plasmid>
    </source>
</reference>
<protein>
    <submittedName>
        <fullName evidence="6">Fibronectin type III domain protein</fullName>
    </submittedName>
</protein>
<evidence type="ECO:0000313" key="7">
    <source>
        <dbReference type="Proteomes" id="UP000002214"/>
    </source>
</evidence>
<dbReference type="KEGG" id="bcr:BCAH187_D0017"/>
<dbReference type="SUPFAM" id="SSF49265">
    <property type="entry name" value="Fibronectin type III"/>
    <property type="match status" value="2"/>
</dbReference>
<evidence type="ECO:0000313" key="6">
    <source>
        <dbReference type="EMBL" id="ACJ82592.1"/>
    </source>
</evidence>
<dbReference type="Gene3D" id="2.60.40.10">
    <property type="entry name" value="Immunoglobulins"/>
    <property type="match status" value="3"/>
</dbReference>
<geneLocation type="plasmid" evidence="6 7">
    <name>pAH187_12</name>
</geneLocation>
<keyword evidence="1" id="KW-0677">Repeat</keyword>
<feature type="transmembrane region" description="Helical" evidence="3">
    <location>
        <begin position="455"/>
        <end position="473"/>
    </location>
</feature>
<dbReference type="Pfam" id="PF00041">
    <property type="entry name" value="fn3"/>
    <property type="match status" value="2"/>
</dbReference>
<sequence>MRFKKCFAVFSIMMIMCLSVLPSFAKAEEQKDLLSGVIGLGYSDSIPYPEFNDGKPDTFVNFRSNHKVTFNLRNNVSVVRSIKFKVDNPVNIKYLFIILYATTGKTKTIMGSDFNGSDTLDIVQDDDFKVNRMDITFSNNSSTNSFLKIYDMKVLNYIEELPNVSDLNFKEGVNDVSFTWKNPPDSRFTGLKIYNGDSEIVKLSKDDTFYKISGLEANKNYNFKFVSMYGSKDSGVIQKGVKTLIDPKTIPPSPVSSLTAEPTDKTVKLKWKSPKDDDLAGFKILQNGKQVAEIGLEEEFTVKNLQPLTDYTFGVISVDRDKNDSPPVSLSVKTLEENDEEPPHVPSNVFAKPSNGSLIASWDKVSDKDLAGYNVYVDGKKINSNLITSTTFVIKNLENSRKYKIQVQAVDRSGNASELSLAAFGTPDVNTIPVIESNYGLKDVSDGVGTMFSQIWPALAFSVGIVLAFYVIYKLKHTILP</sequence>
<feature type="region of interest" description="Disordered" evidence="2">
    <location>
        <begin position="323"/>
        <end position="344"/>
    </location>
</feature>
<dbReference type="PROSITE" id="PS50853">
    <property type="entry name" value="FN3"/>
    <property type="match status" value="2"/>
</dbReference>
<dbReference type="AlphaFoldDB" id="B7I0P8"/>
<organism evidence="6 7">
    <name type="scientific">Bacillus cereus (strain AH187)</name>
    <dbReference type="NCBI Taxonomy" id="405534"/>
    <lineage>
        <taxon>Bacteria</taxon>
        <taxon>Bacillati</taxon>
        <taxon>Bacillota</taxon>
        <taxon>Bacilli</taxon>
        <taxon>Bacillales</taxon>
        <taxon>Bacillaceae</taxon>
        <taxon>Bacillus</taxon>
        <taxon>Bacillus cereus group</taxon>
    </lineage>
</organism>
<proteinExistence type="predicted"/>
<dbReference type="HOGENOM" id="CLU_048535_0_0_9"/>
<dbReference type="InterPro" id="IPR013783">
    <property type="entry name" value="Ig-like_fold"/>
</dbReference>
<dbReference type="PANTHER" id="PTHR46708:SF2">
    <property type="entry name" value="FIBRONECTIN TYPE-III DOMAIN-CONTAINING PROTEIN"/>
    <property type="match status" value="1"/>
</dbReference>
<feature type="signal peptide" evidence="4">
    <location>
        <begin position="1"/>
        <end position="27"/>
    </location>
</feature>
<keyword evidence="3" id="KW-0812">Transmembrane</keyword>
<name>B7I0P8_BACC7</name>
<keyword evidence="6" id="KW-0614">Plasmid</keyword>
<keyword evidence="3" id="KW-0472">Membrane</keyword>
<dbReference type="EMBL" id="CP001178">
    <property type="protein sequence ID" value="ACJ82592.1"/>
    <property type="molecule type" value="Genomic_DNA"/>
</dbReference>
<keyword evidence="4" id="KW-0732">Signal</keyword>
<dbReference type="Proteomes" id="UP000002214">
    <property type="component" value="Plasmid pAH187_12"/>
</dbReference>
<dbReference type="CDD" id="cd00063">
    <property type="entry name" value="FN3"/>
    <property type="match status" value="2"/>
</dbReference>